<feature type="compositionally biased region" description="Basic and acidic residues" evidence="3">
    <location>
        <begin position="920"/>
        <end position="936"/>
    </location>
</feature>
<evidence type="ECO:0000256" key="2">
    <source>
        <dbReference type="SAM" id="Coils"/>
    </source>
</evidence>
<dbReference type="Pfam" id="PF23057">
    <property type="entry name" value="RBD_ZCCHC3_1st"/>
    <property type="match status" value="1"/>
</dbReference>
<dbReference type="GO" id="GO:0003723">
    <property type="term" value="F:RNA binding"/>
    <property type="evidence" value="ECO:0007669"/>
    <property type="project" value="InterPro"/>
</dbReference>
<feature type="compositionally biased region" description="Polar residues" evidence="3">
    <location>
        <begin position="102"/>
        <end position="113"/>
    </location>
</feature>
<dbReference type="AGR" id="Xenbase:XB-GENE-29096215"/>
<dbReference type="PANTHER" id="PTHR22639">
    <property type="entry name" value="GAG-RELATED PROTEIN"/>
    <property type="match status" value="1"/>
</dbReference>
<dbReference type="Gene3D" id="4.10.60.10">
    <property type="entry name" value="Zinc finger, CCHC-type"/>
    <property type="match status" value="1"/>
</dbReference>
<organism evidence="5 6">
    <name type="scientific">Xenopus tropicalis</name>
    <name type="common">Western clawed frog</name>
    <name type="synonym">Silurana tropicalis</name>
    <dbReference type="NCBI Taxonomy" id="8364"/>
    <lineage>
        <taxon>Eukaryota</taxon>
        <taxon>Metazoa</taxon>
        <taxon>Chordata</taxon>
        <taxon>Craniata</taxon>
        <taxon>Vertebrata</taxon>
        <taxon>Euteleostomi</taxon>
        <taxon>Amphibia</taxon>
        <taxon>Batrachia</taxon>
        <taxon>Anura</taxon>
        <taxon>Pipoidea</taxon>
        <taxon>Pipidae</taxon>
        <taxon>Xenopodinae</taxon>
        <taxon>Xenopus</taxon>
        <taxon>Silurana</taxon>
    </lineage>
</organism>
<protein>
    <submittedName>
        <fullName evidence="6">Uncharacterized protein LOC116410477</fullName>
    </submittedName>
</protein>
<evidence type="ECO:0000313" key="6">
    <source>
        <dbReference type="RefSeq" id="XP_031757086.1"/>
    </source>
</evidence>
<feature type="compositionally biased region" description="Low complexity" evidence="3">
    <location>
        <begin position="471"/>
        <end position="491"/>
    </location>
</feature>
<feature type="region of interest" description="Disordered" evidence="3">
    <location>
        <begin position="1"/>
        <end position="141"/>
    </location>
</feature>
<evidence type="ECO:0000259" key="4">
    <source>
        <dbReference type="PROSITE" id="PS50158"/>
    </source>
</evidence>
<dbReference type="SMART" id="SM00343">
    <property type="entry name" value="ZnF_C2HC"/>
    <property type="match status" value="3"/>
</dbReference>
<dbReference type="Proteomes" id="UP000008143">
    <property type="component" value="Chromosome 4"/>
</dbReference>
<feature type="region of interest" description="Disordered" evidence="3">
    <location>
        <begin position="463"/>
        <end position="523"/>
    </location>
</feature>
<feature type="region of interest" description="Disordered" evidence="3">
    <location>
        <begin position="899"/>
        <end position="1036"/>
    </location>
</feature>
<keyword evidence="2" id="KW-0175">Coiled coil</keyword>
<gene>
    <name evidence="6 7" type="primary">LOC116410477</name>
</gene>
<feature type="domain" description="CCHC-type" evidence="4">
    <location>
        <begin position="777"/>
        <end position="790"/>
    </location>
</feature>
<dbReference type="InterPro" id="IPR057811">
    <property type="entry name" value="RBD_ZCCHC3_2nd"/>
</dbReference>
<dbReference type="PANTHER" id="PTHR22639:SF10">
    <property type="match status" value="1"/>
</dbReference>
<dbReference type="Pfam" id="PF23058">
    <property type="entry name" value="RBD_ZCCHC3_2nd"/>
    <property type="match status" value="1"/>
</dbReference>
<evidence type="ECO:0000313" key="5">
    <source>
        <dbReference type="Proteomes" id="UP000008143"/>
    </source>
</evidence>
<proteinExistence type="predicted"/>
<sequence length="1036" mass="113042">MKRRFSLRVRNEKKTVVSGRKGSSQKMAAESEVSKAKPKRKKVGGREDSGSSMEEEDMNESFSQTISEDLERTPVLLPDEPDPQTSMSPPLSMPPIPMSGSETPQSATNSQLCETPAQLSSSDLLGGDSVEPETPGRSGEFGASKVMAAGRAERSSNVPAGPVCVELKHREASSACWELCPAEGTHNADVAAENAANCACENLAMAVAEGALDCAEEPGVEVGEGGFGQVSKDCVTAGNPTATIAKAKMSYSAAMASPATGGAAIPADPLTATDSLSAAVASPATGGAAIPADPLTATDSLSAADNNVISADLKTVCAAAKETFSACIETVTAVSKETDTNCANEALAAGENPDPMVIAKALRTVNFLKDKKRALERDIERGIANIKFAKGEARALGIRKLAIINKELEEADGEIEQTMLLIKPWEEVFKNRTRFDEMQQAGKGGKSFEAMYMDFVLRGEEEGTGKGQSAVMSVPKPSDVPSDSISTSNPPTSNPPTSNPSTLNPSTSNPPTSNPSNPIVSACSVDNGNNMLVTPDNVLGKANEVANPTKSMEVSNAGGEDQGSKGFWEKRRFFARQQETLFDGPVFKRINVVKIKWDGEKEKMPGSRYICRNLIKESMGFTPSDVNAFITVSDVEFEVSFKLPQGLDRFWSLYQEKGRSPEWEGFRAIPVSKPEVKNVTVIFKNESIPPEDVLVWLKRQCKVLAPLTRLYNEEGFWIVGWKVQVRLDVSNNVTKHLPNSFFIGKERGVCFYPGQPKQCFKCGSKRHLANDCTLKICALCGAQGHVSKECNKVRCNLCNDLGHTHRECPEAWHNIVKKCPRIEKEFFQEEVPRVEVGVCEEISNRKEDGEVLSQTIEKDGGEGIRREVEVEKEGWEEVGRKTRKRVGKMVFQTNIETSNRFELPDGKSWGDMAEEEEEELSRLEDEEREHGKETGKKQKKKKAKKKSKASLPHVTEEMNCEIEEQVPSHVEMEITEDQGKKRKGRTESDEERESIDGNGFFEKDGGPSSGLGKPQYKRFGEGKEGRLAKSPKCQNN</sequence>
<dbReference type="InterPro" id="IPR057810">
    <property type="entry name" value="RBD_ZCCHC3_1st"/>
</dbReference>
<feature type="compositionally biased region" description="Low complexity" evidence="3">
    <location>
        <begin position="499"/>
        <end position="518"/>
    </location>
</feature>
<keyword evidence="1" id="KW-0863">Zinc-finger</keyword>
<dbReference type="InterPro" id="IPR042509">
    <property type="entry name" value="ZCCHC3"/>
</dbReference>
<feature type="compositionally biased region" description="Basic residues" evidence="3">
    <location>
        <begin position="937"/>
        <end position="948"/>
    </location>
</feature>
<keyword evidence="1" id="KW-0479">Metal-binding</keyword>
<dbReference type="Xenbase" id="XB-GENE-29096215">
    <property type="gene designation" value="LOC116410477"/>
</dbReference>
<dbReference type="InterPro" id="IPR001878">
    <property type="entry name" value="Znf_CCHC"/>
</dbReference>
<dbReference type="SUPFAM" id="SSF57756">
    <property type="entry name" value="Retrovirus zinc finger-like domains"/>
    <property type="match status" value="1"/>
</dbReference>
<name>A0A8J1JKB7_XENTR</name>
<reference evidence="6" key="1">
    <citation type="submission" date="2025-08" db="UniProtKB">
        <authorList>
            <consortium name="RefSeq"/>
        </authorList>
    </citation>
    <scope>IDENTIFICATION</scope>
    <source>
        <strain evidence="6">Nigerian</strain>
        <tissue evidence="6">Liver and blood</tissue>
    </source>
</reference>
<dbReference type="GO" id="GO:0002218">
    <property type="term" value="P:activation of innate immune response"/>
    <property type="evidence" value="ECO:0007669"/>
    <property type="project" value="InterPro"/>
</dbReference>
<dbReference type="PROSITE" id="PS50158">
    <property type="entry name" value="ZF_CCHC"/>
    <property type="match status" value="2"/>
</dbReference>
<feature type="coiled-coil region" evidence="2">
    <location>
        <begin position="358"/>
        <end position="385"/>
    </location>
</feature>
<dbReference type="InterPro" id="IPR036875">
    <property type="entry name" value="Znf_CCHC_sf"/>
</dbReference>
<evidence type="ECO:0000256" key="3">
    <source>
        <dbReference type="SAM" id="MobiDB-lite"/>
    </source>
</evidence>
<dbReference type="GeneID" id="116410477"/>
<dbReference type="KEGG" id="xtr:116410477"/>
<dbReference type="OrthoDB" id="3863715at2759"/>
<evidence type="ECO:0000256" key="1">
    <source>
        <dbReference type="PROSITE-ProRule" id="PRU00047"/>
    </source>
</evidence>
<dbReference type="GO" id="GO:0003690">
    <property type="term" value="F:double-stranded DNA binding"/>
    <property type="evidence" value="ECO:0007669"/>
    <property type="project" value="InterPro"/>
</dbReference>
<feature type="domain" description="CCHC-type" evidence="4">
    <location>
        <begin position="759"/>
        <end position="772"/>
    </location>
</feature>
<dbReference type="AlphaFoldDB" id="A0A8J1JKB7"/>
<feature type="compositionally biased region" description="Basic and acidic residues" evidence="3">
    <location>
        <begin position="1018"/>
        <end position="1027"/>
    </location>
</feature>
<dbReference type="GO" id="GO:0008270">
    <property type="term" value="F:zinc ion binding"/>
    <property type="evidence" value="ECO:0007669"/>
    <property type="project" value="UniProtKB-KW"/>
</dbReference>
<dbReference type="RefSeq" id="XP_031757086.1">
    <property type="nucleotide sequence ID" value="XM_031901226.1"/>
</dbReference>
<feature type="compositionally biased region" description="Low complexity" evidence="3">
    <location>
        <begin position="119"/>
        <end position="129"/>
    </location>
</feature>
<evidence type="ECO:0000313" key="7">
    <source>
        <dbReference type="Xenbase" id="XB-GENE-29096215"/>
    </source>
</evidence>
<keyword evidence="1" id="KW-0862">Zinc</keyword>
<keyword evidence="5" id="KW-1185">Reference proteome</keyword>
<accession>A0A8J1JKB7</accession>